<proteinExistence type="predicted"/>
<dbReference type="EMBL" id="CM004483">
    <property type="protein sequence ID" value="OCT61285.1"/>
    <property type="molecule type" value="Genomic_DNA"/>
</dbReference>
<gene>
    <name evidence="1" type="ORF">XELAEV_18047309mg</name>
</gene>
<name>A0A974BUX7_XENLA</name>
<dbReference type="Proteomes" id="UP000694892">
    <property type="component" value="Chromosome 9_10S"/>
</dbReference>
<evidence type="ECO:0000313" key="1">
    <source>
        <dbReference type="EMBL" id="OCT61285.1"/>
    </source>
</evidence>
<accession>A0A974BUX7</accession>
<dbReference type="AlphaFoldDB" id="A0A974BUX7"/>
<reference evidence="2" key="1">
    <citation type="journal article" date="2016" name="Nature">
        <title>Genome evolution in the allotetraploid frog Xenopus laevis.</title>
        <authorList>
            <person name="Session A.M."/>
            <person name="Uno Y."/>
            <person name="Kwon T."/>
            <person name="Chapman J.A."/>
            <person name="Toyoda A."/>
            <person name="Takahashi S."/>
            <person name="Fukui A."/>
            <person name="Hikosaka A."/>
            <person name="Suzuki A."/>
            <person name="Kondo M."/>
            <person name="van Heeringen S.J."/>
            <person name="Quigley I."/>
            <person name="Heinz S."/>
            <person name="Ogino H."/>
            <person name="Ochi H."/>
            <person name="Hellsten U."/>
            <person name="Lyons J.B."/>
            <person name="Simakov O."/>
            <person name="Putnam N."/>
            <person name="Stites J."/>
            <person name="Kuroki Y."/>
            <person name="Tanaka T."/>
            <person name="Michiue T."/>
            <person name="Watanabe M."/>
            <person name="Bogdanovic O."/>
            <person name="Lister R."/>
            <person name="Georgiou G."/>
            <person name="Paranjpe S.S."/>
            <person name="van Kruijsbergen I."/>
            <person name="Shu S."/>
            <person name="Carlson J."/>
            <person name="Kinoshita T."/>
            <person name="Ohta Y."/>
            <person name="Mawaribuchi S."/>
            <person name="Jenkins J."/>
            <person name="Grimwood J."/>
            <person name="Schmutz J."/>
            <person name="Mitros T."/>
            <person name="Mozaffari S.V."/>
            <person name="Suzuki Y."/>
            <person name="Haramoto Y."/>
            <person name="Yamamoto T.S."/>
            <person name="Takagi C."/>
            <person name="Heald R."/>
            <person name="Miller K."/>
            <person name="Haudenschild C."/>
            <person name="Kitzman J."/>
            <person name="Nakayama T."/>
            <person name="Izutsu Y."/>
            <person name="Robert J."/>
            <person name="Fortriede J."/>
            <person name="Burns K."/>
            <person name="Lotay V."/>
            <person name="Karimi K."/>
            <person name="Yasuoka Y."/>
            <person name="Dichmann D.S."/>
            <person name="Flajnik M.F."/>
            <person name="Houston D.W."/>
            <person name="Shendure J."/>
            <person name="DuPasquier L."/>
            <person name="Vize P.D."/>
            <person name="Zorn A.M."/>
            <person name="Ito M."/>
            <person name="Marcotte E.M."/>
            <person name="Wallingford J.B."/>
            <person name="Ito Y."/>
            <person name="Asashima M."/>
            <person name="Ueno N."/>
            <person name="Matsuda Y."/>
            <person name="Veenstra G.J."/>
            <person name="Fujiyama A."/>
            <person name="Harland R.M."/>
            <person name="Taira M."/>
            <person name="Rokhsar D.S."/>
        </authorList>
    </citation>
    <scope>NUCLEOTIDE SEQUENCE [LARGE SCALE GENOMIC DNA]</scope>
    <source>
        <strain evidence="2">J</strain>
    </source>
</reference>
<sequence>MRVVHAINNLAASSGTVITLLRRLVLRCLENSSNFQATHIRGVKNILADALSRFDFTHFFSAAPHAQKQGEPFPVQLWQLGTQGNCSS</sequence>
<protein>
    <submittedName>
        <fullName evidence="1">Uncharacterized protein</fullName>
    </submittedName>
</protein>
<evidence type="ECO:0000313" key="2">
    <source>
        <dbReference type="Proteomes" id="UP000694892"/>
    </source>
</evidence>
<organism evidence="1 2">
    <name type="scientific">Xenopus laevis</name>
    <name type="common">African clawed frog</name>
    <dbReference type="NCBI Taxonomy" id="8355"/>
    <lineage>
        <taxon>Eukaryota</taxon>
        <taxon>Metazoa</taxon>
        <taxon>Chordata</taxon>
        <taxon>Craniata</taxon>
        <taxon>Vertebrata</taxon>
        <taxon>Euteleostomi</taxon>
        <taxon>Amphibia</taxon>
        <taxon>Batrachia</taxon>
        <taxon>Anura</taxon>
        <taxon>Pipoidea</taxon>
        <taxon>Pipidae</taxon>
        <taxon>Xenopodinae</taxon>
        <taxon>Xenopus</taxon>
        <taxon>Xenopus</taxon>
    </lineage>
</organism>